<keyword evidence="1" id="KW-1133">Transmembrane helix</keyword>
<dbReference type="PANTHER" id="PTHR34219:SF8">
    <property type="entry name" value="PEPSY DOMAIN-CONTAINING PROTEIN"/>
    <property type="match status" value="1"/>
</dbReference>
<feature type="transmembrane region" description="Helical" evidence="1">
    <location>
        <begin position="7"/>
        <end position="28"/>
    </location>
</feature>
<organism evidence="2 3">
    <name type="scientific">Ferrovibrio xuzhouensis</name>
    <dbReference type="NCBI Taxonomy" id="1576914"/>
    <lineage>
        <taxon>Bacteria</taxon>
        <taxon>Pseudomonadati</taxon>
        <taxon>Pseudomonadota</taxon>
        <taxon>Alphaproteobacteria</taxon>
        <taxon>Rhodospirillales</taxon>
        <taxon>Rhodospirillaceae</taxon>
        <taxon>Ferrovibrio</taxon>
    </lineage>
</organism>
<protein>
    <submittedName>
        <fullName evidence="2">PepSY-associated TM helix domain-containing protein</fullName>
    </submittedName>
</protein>
<gene>
    <name evidence="2" type="ORF">ACFOOQ_08570</name>
</gene>
<dbReference type="EMBL" id="JBHRYJ010000001">
    <property type="protein sequence ID" value="MFC3675593.1"/>
    <property type="molecule type" value="Genomic_DNA"/>
</dbReference>
<name>A0ABV7VEW4_9PROT</name>
<evidence type="ECO:0000313" key="3">
    <source>
        <dbReference type="Proteomes" id="UP001595711"/>
    </source>
</evidence>
<reference evidence="3" key="1">
    <citation type="journal article" date="2019" name="Int. J. Syst. Evol. Microbiol.">
        <title>The Global Catalogue of Microorganisms (GCM) 10K type strain sequencing project: providing services to taxonomists for standard genome sequencing and annotation.</title>
        <authorList>
            <consortium name="The Broad Institute Genomics Platform"/>
            <consortium name="The Broad Institute Genome Sequencing Center for Infectious Disease"/>
            <person name="Wu L."/>
            <person name="Ma J."/>
        </authorList>
    </citation>
    <scope>NUCLEOTIDE SEQUENCE [LARGE SCALE GENOMIC DNA]</scope>
    <source>
        <strain evidence="3">KCTC 42182</strain>
    </source>
</reference>
<evidence type="ECO:0000256" key="1">
    <source>
        <dbReference type="SAM" id="Phobius"/>
    </source>
</evidence>
<dbReference type="PANTHER" id="PTHR34219">
    <property type="entry name" value="IRON-REGULATED INNER MEMBRANE PROTEIN-RELATED"/>
    <property type="match status" value="1"/>
</dbReference>
<feature type="transmembrane region" description="Helical" evidence="1">
    <location>
        <begin position="146"/>
        <end position="165"/>
    </location>
</feature>
<dbReference type="InterPro" id="IPR005625">
    <property type="entry name" value="PepSY-ass_TM"/>
</dbReference>
<sequence>MHRLHGLVGFYGCLVLGFLCLFGTLTSIGHELDWLADPALRVDPAPTLAGWGALDAALRRAHPDWVLQRITAPEGQYFAAEARMVAPDGTARLVYVDPYHAVVTGARDRETIHAMLRRIHRQFYLPNAIILDGRRINVGVYLSTPFGFALLVMLVSGVVIYPQFWRGLFRLRLRQGSAVLLHDLHRLVAGWAVWFLAVIALTASWYLAERLLADTGMRLEPPPPAASRPAGVAVSMPLDDLVARGRAAFPGLEVRAVYFPARPGAPLALAGQAGDLLVRDRANRVWLDPADGRVLRVDRIDGAGPLRRWDAMANPLHYGDFAGTASRLVWFVFGCGLTALVFTGAWMYLARLRRERATRRRLDAMRAARAASRRVSA</sequence>
<keyword evidence="1" id="KW-0812">Transmembrane</keyword>
<dbReference type="Proteomes" id="UP001595711">
    <property type="component" value="Unassembled WGS sequence"/>
</dbReference>
<dbReference type="RefSeq" id="WP_379724446.1">
    <property type="nucleotide sequence ID" value="NZ_JBHRYJ010000001.1"/>
</dbReference>
<feature type="transmembrane region" description="Helical" evidence="1">
    <location>
        <begin position="328"/>
        <end position="350"/>
    </location>
</feature>
<keyword evidence="1" id="KW-0472">Membrane</keyword>
<feature type="transmembrane region" description="Helical" evidence="1">
    <location>
        <begin position="186"/>
        <end position="208"/>
    </location>
</feature>
<proteinExistence type="predicted"/>
<evidence type="ECO:0000313" key="2">
    <source>
        <dbReference type="EMBL" id="MFC3675593.1"/>
    </source>
</evidence>
<accession>A0ABV7VEW4</accession>
<comment type="caution">
    <text evidence="2">The sequence shown here is derived from an EMBL/GenBank/DDBJ whole genome shotgun (WGS) entry which is preliminary data.</text>
</comment>
<keyword evidence="3" id="KW-1185">Reference proteome</keyword>
<dbReference type="Pfam" id="PF03929">
    <property type="entry name" value="PepSY_TM"/>
    <property type="match status" value="1"/>
</dbReference>